<evidence type="ECO:0000313" key="10">
    <source>
        <dbReference type="Proteomes" id="UP000272474"/>
    </source>
</evidence>
<reference evidence="9 10" key="1">
    <citation type="journal article" date="2014" name="Int. J. Syst. Evol. Microbiol.">
        <title>Streptomyces hoynatensis sp. nov., isolated from deep marine sediment.</title>
        <authorList>
            <person name="Veyisoglu A."/>
            <person name="Sahin N."/>
        </authorList>
    </citation>
    <scope>NUCLEOTIDE SEQUENCE [LARGE SCALE GENOMIC DNA]</scope>
    <source>
        <strain evidence="9 10">KCTC 29097</strain>
    </source>
</reference>
<feature type="domain" description="RNA polymerase sigma factor 70 region 4 type 2" evidence="8">
    <location>
        <begin position="165"/>
        <end position="217"/>
    </location>
</feature>
<dbReference type="InterPro" id="IPR039425">
    <property type="entry name" value="RNA_pol_sigma-70-like"/>
</dbReference>
<gene>
    <name evidence="9" type="ORF">D7294_23840</name>
</gene>
<feature type="region of interest" description="Disordered" evidence="6">
    <location>
        <begin position="1"/>
        <end position="34"/>
    </location>
</feature>
<keyword evidence="5" id="KW-0804">Transcription</keyword>
<keyword evidence="3" id="KW-0731">Sigma factor</keyword>
<dbReference type="EMBL" id="RBAL01000017">
    <property type="protein sequence ID" value="RKN38512.1"/>
    <property type="molecule type" value="Genomic_DNA"/>
</dbReference>
<evidence type="ECO:0000256" key="4">
    <source>
        <dbReference type="ARBA" id="ARBA00023125"/>
    </source>
</evidence>
<dbReference type="InterPro" id="IPR036388">
    <property type="entry name" value="WH-like_DNA-bd_sf"/>
</dbReference>
<dbReference type="Pfam" id="PF04542">
    <property type="entry name" value="Sigma70_r2"/>
    <property type="match status" value="1"/>
</dbReference>
<evidence type="ECO:0000256" key="5">
    <source>
        <dbReference type="ARBA" id="ARBA00023163"/>
    </source>
</evidence>
<dbReference type="InterPro" id="IPR007627">
    <property type="entry name" value="RNA_pol_sigma70_r2"/>
</dbReference>
<proteinExistence type="inferred from homology"/>
<evidence type="ECO:0000256" key="1">
    <source>
        <dbReference type="ARBA" id="ARBA00010641"/>
    </source>
</evidence>
<dbReference type="InterPro" id="IPR013249">
    <property type="entry name" value="RNA_pol_sigma70_r4_t2"/>
</dbReference>
<dbReference type="PANTHER" id="PTHR43133">
    <property type="entry name" value="RNA POLYMERASE ECF-TYPE SIGMA FACTO"/>
    <property type="match status" value="1"/>
</dbReference>
<evidence type="ECO:0000259" key="7">
    <source>
        <dbReference type="Pfam" id="PF04542"/>
    </source>
</evidence>
<feature type="domain" description="RNA polymerase sigma-70 region 2" evidence="7">
    <location>
        <begin position="80"/>
        <end position="139"/>
    </location>
</feature>
<sequence length="234" mass="26740">MFSIPNEIDHRSGSWACQQPRPERVLPRGRRPKSPVRRRACHRFRPGHRLPCDAFIGGRSRVTHEEDEEFHAFVAARWGRLLRTAFLLTGHQQDAEDLVQSTLTRAFDRWGRVRRADDPEAYVWRMLLNAATDRLRAPRRLRERLTTHLPERGTADHSEELAVRDVLLEALALLSSRQRAVVVLRYLEGRTETEAALLLGTTVGTVRSHTARALATLRGNPALRDLTDQRGVAQ</sequence>
<evidence type="ECO:0000256" key="6">
    <source>
        <dbReference type="SAM" id="MobiDB-lite"/>
    </source>
</evidence>
<dbReference type="GO" id="GO:0003677">
    <property type="term" value="F:DNA binding"/>
    <property type="evidence" value="ECO:0007669"/>
    <property type="project" value="UniProtKB-KW"/>
</dbReference>
<dbReference type="InterPro" id="IPR013324">
    <property type="entry name" value="RNA_pol_sigma_r3/r4-like"/>
</dbReference>
<keyword evidence="10" id="KW-1185">Reference proteome</keyword>
<dbReference type="GO" id="GO:0006352">
    <property type="term" value="P:DNA-templated transcription initiation"/>
    <property type="evidence" value="ECO:0007669"/>
    <property type="project" value="InterPro"/>
</dbReference>
<dbReference type="GO" id="GO:0016987">
    <property type="term" value="F:sigma factor activity"/>
    <property type="evidence" value="ECO:0007669"/>
    <property type="project" value="UniProtKB-KW"/>
</dbReference>
<dbReference type="PANTHER" id="PTHR43133:SF50">
    <property type="entry name" value="ECF RNA POLYMERASE SIGMA FACTOR SIGM"/>
    <property type="match status" value="1"/>
</dbReference>
<comment type="caution">
    <text evidence="9">The sequence shown here is derived from an EMBL/GenBank/DDBJ whole genome shotgun (WGS) entry which is preliminary data.</text>
</comment>
<dbReference type="SUPFAM" id="SSF88659">
    <property type="entry name" value="Sigma3 and sigma4 domains of RNA polymerase sigma factors"/>
    <property type="match status" value="1"/>
</dbReference>
<evidence type="ECO:0000256" key="2">
    <source>
        <dbReference type="ARBA" id="ARBA00023015"/>
    </source>
</evidence>
<name>A0A3A9YR74_9ACTN</name>
<dbReference type="Pfam" id="PF08281">
    <property type="entry name" value="Sigma70_r4_2"/>
    <property type="match status" value="1"/>
</dbReference>
<accession>A0A3A9YR74</accession>
<evidence type="ECO:0000313" key="9">
    <source>
        <dbReference type="EMBL" id="RKN38512.1"/>
    </source>
</evidence>
<keyword evidence="2" id="KW-0805">Transcription regulation</keyword>
<dbReference type="InterPro" id="IPR014325">
    <property type="entry name" value="RNA_pol_sigma-E_actinobac"/>
</dbReference>
<dbReference type="CDD" id="cd06171">
    <property type="entry name" value="Sigma70_r4"/>
    <property type="match status" value="1"/>
</dbReference>
<evidence type="ECO:0000259" key="8">
    <source>
        <dbReference type="Pfam" id="PF08281"/>
    </source>
</evidence>
<dbReference type="OrthoDB" id="3678480at2"/>
<comment type="similarity">
    <text evidence="1">Belongs to the sigma-70 factor family. ECF subfamily.</text>
</comment>
<protein>
    <submittedName>
        <fullName evidence="9">SigE family RNA polymerase sigma factor</fullName>
    </submittedName>
</protein>
<dbReference type="AlphaFoldDB" id="A0A3A9YR74"/>
<keyword evidence="4" id="KW-0238">DNA-binding</keyword>
<dbReference type="NCBIfam" id="TIGR02983">
    <property type="entry name" value="SigE-fam_strep"/>
    <property type="match status" value="1"/>
</dbReference>
<dbReference type="InterPro" id="IPR013325">
    <property type="entry name" value="RNA_pol_sigma_r2"/>
</dbReference>
<dbReference type="NCBIfam" id="TIGR02937">
    <property type="entry name" value="sigma70-ECF"/>
    <property type="match status" value="1"/>
</dbReference>
<dbReference type="Gene3D" id="1.10.10.10">
    <property type="entry name" value="Winged helix-like DNA-binding domain superfamily/Winged helix DNA-binding domain"/>
    <property type="match status" value="1"/>
</dbReference>
<dbReference type="InterPro" id="IPR014284">
    <property type="entry name" value="RNA_pol_sigma-70_dom"/>
</dbReference>
<dbReference type="Gene3D" id="1.10.1740.10">
    <property type="match status" value="1"/>
</dbReference>
<evidence type="ECO:0000256" key="3">
    <source>
        <dbReference type="ARBA" id="ARBA00023082"/>
    </source>
</evidence>
<dbReference type="SUPFAM" id="SSF88946">
    <property type="entry name" value="Sigma2 domain of RNA polymerase sigma factors"/>
    <property type="match status" value="1"/>
</dbReference>
<organism evidence="9 10">
    <name type="scientific">Streptomyces hoynatensis</name>
    <dbReference type="NCBI Taxonomy" id="1141874"/>
    <lineage>
        <taxon>Bacteria</taxon>
        <taxon>Bacillati</taxon>
        <taxon>Actinomycetota</taxon>
        <taxon>Actinomycetes</taxon>
        <taxon>Kitasatosporales</taxon>
        <taxon>Streptomycetaceae</taxon>
        <taxon>Streptomyces</taxon>
    </lineage>
</organism>
<dbReference type="Proteomes" id="UP000272474">
    <property type="component" value="Unassembled WGS sequence"/>
</dbReference>